<evidence type="ECO:0000313" key="4">
    <source>
        <dbReference type="Proteomes" id="UP001165366"/>
    </source>
</evidence>
<dbReference type="InterPro" id="IPR036291">
    <property type="entry name" value="NAD(P)-bd_dom_sf"/>
</dbReference>
<proteinExistence type="predicted"/>
<sequence length="312" mass="33832">MKAVFVEETGSLDSLKFGDIDTPEVGEGEVLVRIKAAGVNPVDAAVVQGYLEGRIPHDFPLIPGWDLSGVVEKCGFSSRRFNEGDEVYAYARRPMVQWGTFAEYTVIPESYLSQKPNSISHEESGAIPLVGLTAYQSLFDAGNLQGDETVLILGASGGVGSFAIQLAKAKGANVIGVASERNFEYMKELGADETISYEVSNIAESVENVIPDGIDLIFDCSRGDALQKSINVLKDGGKLVSITKSKPDIRSDIAFEYVFVEPNSKQLDHLRELVDEGKVSVPVSKTFSLENTEEALKQIQTLHTRGKIVITP</sequence>
<dbReference type="PANTHER" id="PTHR11695">
    <property type="entry name" value="ALCOHOL DEHYDROGENASE RELATED"/>
    <property type="match status" value="1"/>
</dbReference>
<keyword evidence="4" id="KW-1185">Reference proteome</keyword>
<reference evidence="3" key="1">
    <citation type="submission" date="2022-01" db="EMBL/GenBank/DDBJ databases">
        <authorList>
            <person name="Wang Y."/>
        </authorList>
    </citation>
    <scope>NUCLEOTIDE SEQUENCE</scope>
    <source>
        <strain evidence="3">WB101</strain>
    </source>
</reference>
<dbReference type="InterPro" id="IPR011032">
    <property type="entry name" value="GroES-like_sf"/>
</dbReference>
<accession>A0ABS9KHS5</accession>
<feature type="domain" description="Enoyl reductase (ER)" evidence="2">
    <location>
        <begin position="10"/>
        <end position="310"/>
    </location>
</feature>
<dbReference type="InterPro" id="IPR002364">
    <property type="entry name" value="Quin_OxRdtase/zeta-crystal_CS"/>
</dbReference>
<dbReference type="CDD" id="cd05289">
    <property type="entry name" value="MDR_like_2"/>
    <property type="match status" value="1"/>
</dbReference>
<dbReference type="PANTHER" id="PTHR11695:SF294">
    <property type="entry name" value="RETICULON-4-INTERACTING PROTEIN 1, MITOCHONDRIAL"/>
    <property type="match status" value="1"/>
</dbReference>
<keyword evidence="1" id="KW-0560">Oxidoreductase</keyword>
<name>A0ABS9KHS5_9BACT</name>
<evidence type="ECO:0000259" key="2">
    <source>
        <dbReference type="SMART" id="SM00829"/>
    </source>
</evidence>
<dbReference type="Gene3D" id="3.40.50.720">
    <property type="entry name" value="NAD(P)-binding Rossmann-like Domain"/>
    <property type="match status" value="1"/>
</dbReference>
<reference evidence="3" key="2">
    <citation type="submission" date="2024-05" db="EMBL/GenBank/DDBJ databases">
        <title>Rhodohalobacter halophilus gen. nov., sp. nov., a moderately halophilic member of the family Balneolaceae.</title>
        <authorList>
            <person name="Xia J."/>
        </authorList>
    </citation>
    <scope>NUCLEOTIDE SEQUENCE</scope>
    <source>
        <strain evidence="3">WB101</strain>
    </source>
</reference>
<dbReference type="PROSITE" id="PS01162">
    <property type="entry name" value="QOR_ZETA_CRYSTAL"/>
    <property type="match status" value="1"/>
</dbReference>
<evidence type="ECO:0000256" key="1">
    <source>
        <dbReference type="ARBA" id="ARBA00023002"/>
    </source>
</evidence>
<protein>
    <submittedName>
        <fullName evidence="3">NADP-dependent oxidoreductase</fullName>
    </submittedName>
</protein>
<dbReference type="InterPro" id="IPR050700">
    <property type="entry name" value="YIM1/Zinc_Alcohol_DH_Fams"/>
</dbReference>
<dbReference type="Proteomes" id="UP001165366">
    <property type="component" value="Unassembled WGS sequence"/>
</dbReference>
<dbReference type="SUPFAM" id="SSF51735">
    <property type="entry name" value="NAD(P)-binding Rossmann-fold domains"/>
    <property type="match status" value="1"/>
</dbReference>
<dbReference type="RefSeq" id="WP_237855794.1">
    <property type="nucleotide sequence ID" value="NZ_JAKLWS010000032.1"/>
</dbReference>
<dbReference type="SMART" id="SM00829">
    <property type="entry name" value="PKS_ER"/>
    <property type="match status" value="1"/>
</dbReference>
<comment type="caution">
    <text evidence="3">The sequence shown here is derived from an EMBL/GenBank/DDBJ whole genome shotgun (WGS) entry which is preliminary data.</text>
</comment>
<gene>
    <name evidence="3" type="ORF">L6773_17630</name>
</gene>
<dbReference type="SUPFAM" id="SSF50129">
    <property type="entry name" value="GroES-like"/>
    <property type="match status" value="1"/>
</dbReference>
<dbReference type="Pfam" id="PF13602">
    <property type="entry name" value="ADH_zinc_N_2"/>
    <property type="match status" value="1"/>
</dbReference>
<dbReference type="Gene3D" id="3.90.180.10">
    <property type="entry name" value="Medium-chain alcohol dehydrogenases, catalytic domain"/>
    <property type="match status" value="1"/>
</dbReference>
<evidence type="ECO:0000313" key="3">
    <source>
        <dbReference type="EMBL" id="MCG2590401.1"/>
    </source>
</evidence>
<dbReference type="Pfam" id="PF08240">
    <property type="entry name" value="ADH_N"/>
    <property type="match status" value="1"/>
</dbReference>
<dbReference type="EMBL" id="JAKLWS010000032">
    <property type="protein sequence ID" value="MCG2590401.1"/>
    <property type="molecule type" value="Genomic_DNA"/>
</dbReference>
<organism evidence="3 4">
    <name type="scientific">Rhodohalobacter sulfatireducens</name>
    <dbReference type="NCBI Taxonomy" id="2911366"/>
    <lineage>
        <taxon>Bacteria</taxon>
        <taxon>Pseudomonadati</taxon>
        <taxon>Balneolota</taxon>
        <taxon>Balneolia</taxon>
        <taxon>Balneolales</taxon>
        <taxon>Balneolaceae</taxon>
        <taxon>Rhodohalobacter</taxon>
    </lineage>
</organism>
<dbReference type="InterPro" id="IPR013154">
    <property type="entry name" value="ADH-like_N"/>
</dbReference>
<dbReference type="InterPro" id="IPR020843">
    <property type="entry name" value="ER"/>
</dbReference>